<feature type="transmembrane region" description="Helical" evidence="8">
    <location>
        <begin position="122"/>
        <end position="142"/>
    </location>
</feature>
<comment type="similarity">
    <text evidence="2">Belongs to the SLC29A/ENT transporter (TC 2.A.57) family.</text>
</comment>
<feature type="transmembrane region" description="Helical" evidence="8">
    <location>
        <begin position="208"/>
        <end position="228"/>
    </location>
</feature>
<feature type="transmembrane region" description="Helical" evidence="8">
    <location>
        <begin position="304"/>
        <end position="324"/>
    </location>
</feature>
<feature type="transmembrane region" description="Helical" evidence="8">
    <location>
        <begin position="505"/>
        <end position="531"/>
    </location>
</feature>
<gene>
    <name evidence="9" type="primary">SLC29A3</name>
    <name evidence="9" type="ORF">g.15140</name>
</gene>
<dbReference type="GO" id="GO:0005886">
    <property type="term" value="C:plasma membrane"/>
    <property type="evidence" value="ECO:0007669"/>
    <property type="project" value="TreeGrafter"/>
</dbReference>
<dbReference type="Gene3D" id="1.20.1250.20">
    <property type="entry name" value="MFS general substrate transporter like domains"/>
    <property type="match status" value="1"/>
</dbReference>
<dbReference type="EMBL" id="GGYP01004081">
    <property type="protein sequence ID" value="MDE48852.1"/>
    <property type="molecule type" value="Transcribed_RNA"/>
</dbReference>
<evidence type="ECO:0000256" key="5">
    <source>
        <dbReference type="ARBA" id="ARBA00022989"/>
    </source>
</evidence>
<keyword evidence="3" id="KW-0813">Transport</keyword>
<evidence type="ECO:0000256" key="2">
    <source>
        <dbReference type="ARBA" id="ARBA00007965"/>
    </source>
</evidence>
<evidence type="ECO:0000256" key="4">
    <source>
        <dbReference type="ARBA" id="ARBA00022692"/>
    </source>
</evidence>
<dbReference type="InterPro" id="IPR036259">
    <property type="entry name" value="MFS_trans_sf"/>
</dbReference>
<feature type="transmembrane region" description="Helical" evidence="8">
    <location>
        <begin position="396"/>
        <end position="416"/>
    </location>
</feature>
<feature type="transmembrane region" description="Helical" evidence="8">
    <location>
        <begin position="240"/>
        <end position="266"/>
    </location>
</feature>
<evidence type="ECO:0000256" key="6">
    <source>
        <dbReference type="ARBA" id="ARBA00023136"/>
    </source>
</evidence>
<dbReference type="SUPFAM" id="SSF103473">
    <property type="entry name" value="MFS general substrate transporter"/>
    <property type="match status" value="1"/>
</dbReference>
<evidence type="ECO:0000256" key="7">
    <source>
        <dbReference type="SAM" id="MobiDB-lite"/>
    </source>
</evidence>
<accession>A0A6G1SFV5</accession>
<keyword evidence="4 8" id="KW-0812">Transmembrane</keyword>
<dbReference type="InterPro" id="IPR002259">
    <property type="entry name" value="Eqnu_transpt"/>
</dbReference>
<feature type="transmembrane region" description="Helical" evidence="8">
    <location>
        <begin position="179"/>
        <end position="199"/>
    </location>
</feature>
<name>A0A6G1SFV5_9ACAR</name>
<dbReference type="PANTHER" id="PTHR10332:SF88">
    <property type="entry name" value="EQUILIBRATIVE NUCLEOSIDE TRANSPORTER 1, ISOFORM A"/>
    <property type="match status" value="1"/>
</dbReference>
<dbReference type="PRINTS" id="PR01130">
    <property type="entry name" value="DERENTRNSPRT"/>
</dbReference>
<feature type="transmembrane region" description="Helical" evidence="8">
    <location>
        <begin position="470"/>
        <end position="493"/>
    </location>
</feature>
<feature type="compositionally biased region" description="Polar residues" evidence="7">
    <location>
        <begin position="10"/>
        <end position="28"/>
    </location>
</feature>
<dbReference type="AlphaFoldDB" id="A0A6G1SFV5"/>
<evidence type="ECO:0000256" key="1">
    <source>
        <dbReference type="ARBA" id="ARBA00004141"/>
    </source>
</evidence>
<dbReference type="PANTHER" id="PTHR10332">
    <property type="entry name" value="EQUILIBRATIVE NUCLEOSIDE TRANSPORTER"/>
    <property type="match status" value="1"/>
</dbReference>
<protein>
    <submittedName>
        <fullName evidence="9">Equilibrative nucleoside transporter 3</fullName>
    </submittedName>
</protein>
<comment type="subcellular location">
    <subcellularLocation>
        <location evidence="1">Membrane</location>
        <topology evidence="1">Multi-pass membrane protein</topology>
    </subcellularLocation>
</comment>
<organism evidence="9">
    <name type="scientific">Aceria tosichella</name>
    <name type="common">wheat curl mite</name>
    <dbReference type="NCBI Taxonomy" id="561515"/>
    <lineage>
        <taxon>Eukaryota</taxon>
        <taxon>Metazoa</taxon>
        <taxon>Ecdysozoa</taxon>
        <taxon>Arthropoda</taxon>
        <taxon>Chelicerata</taxon>
        <taxon>Arachnida</taxon>
        <taxon>Acari</taxon>
        <taxon>Acariformes</taxon>
        <taxon>Trombidiformes</taxon>
        <taxon>Prostigmata</taxon>
        <taxon>Eupodina</taxon>
        <taxon>Eriophyoidea</taxon>
        <taxon>Eriophyidae</taxon>
        <taxon>Eriophyinae</taxon>
        <taxon>Aceriini</taxon>
        <taxon>Aceria</taxon>
    </lineage>
</organism>
<feature type="region of interest" description="Disordered" evidence="7">
    <location>
        <begin position="1"/>
        <end position="70"/>
    </location>
</feature>
<dbReference type="Pfam" id="PF01733">
    <property type="entry name" value="Nucleoside_tran"/>
    <property type="match status" value="1"/>
</dbReference>
<dbReference type="GO" id="GO:0005337">
    <property type="term" value="F:nucleoside transmembrane transporter activity"/>
    <property type="evidence" value="ECO:0007669"/>
    <property type="project" value="InterPro"/>
</dbReference>
<evidence type="ECO:0000256" key="3">
    <source>
        <dbReference type="ARBA" id="ARBA00022448"/>
    </source>
</evidence>
<keyword evidence="5 8" id="KW-1133">Transmembrane helix</keyword>
<reference evidence="9" key="1">
    <citation type="submission" date="2018-10" db="EMBL/GenBank/DDBJ databases">
        <title>Transcriptome assembly of Aceria tosichella (Wheat curl mite) Type 2.</title>
        <authorList>
            <person name="Scully E.D."/>
            <person name="Geib S.M."/>
            <person name="Palmer N.A."/>
            <person name="Gupta A.K."/>
            <person name="Sarath G."/>
            <person name="Tatineni S."/>
        </authorList>
    </citation>
    <scope>NUCLEOTIDE SEQUENCE</scope>
    <source>
        <strain evidence="9">LincolnNE</strain>
    </source>
</reference>
<proteinExistence type="inferred from homology"/>
<feature type="compositionally biased region" description="Polar residues" evidence="7">
    <location>
        <begin position="52"/>
        <end position="70"/>
    </location>
</feature>
<feature type="transmembrane region" description="Helical" evidence="8">
    <location>
        <begin position="437"/>
        <end position="458"/>
    </location>
</feature>
<feature type="transmembrane region" description="Helical" evidence="8">
    <location>
        <begin position="367"/>
        <end position="390"/>
    </location>
</feature>
<evidence type="ECO:0000256" key="8">
    <source>
        <dbReference type="SAM" id="Phobius"/>
    </source>
</evidence>
<keyword evidence="6 8" id="KW-0472">Membrane</keyword>
<sequence length="532" mass="58542">MMDPPAGMGSDSQTQHRTSSFADSIRSNGSGGGGKRVSYSSDHGGSLDGRTSRTSRQCTPTNLSANGTATSTNLFDNQLQQQQYQQQDDEQQYQATEPYIAGSSDILIDHHHNLAPTDKYRLVCIGFTILGITTLLPWNFFITATDYWMYKFRKVDGDYKPDEPHTNERTSMQTFFESYLAIAANVPMLVSMLINSFYAQKISQKKRLYVSLSVMLAIFALTTIFVNIDTDHMQGAFFGITMVMVVVISLFSATFQAAIFGIVANFPNNCMHAMVNGQAVAGLLAVTIQVLSMANNTGPITSGLWYFMASTIFLAFAIVCYWLMDNDYSRYYLLRIPAEDELSTSLSVNLIESKHELLEALDDCWQMALSVVLAFWASLAVFPGVCVLVVPEHPNTSILTGRFFVPITTFLLFNLGDLAGRLCSSFLSFPAHKKNSLLMLTISRTFIPLLIPFCNVVPRSNLPVLLPSDLMFPILVGLTALTNGYVFSSAMLMASENSRKTRLELTGFVMAGALGVGLTLGSVSSTILLTII</sequence>
<evidence type="ECO:0000313" key="9">
    <source>
        <dbReference type="EMBL" id="MDE48852.1"/>
    </source>
</evidence>